<proteinExistence type="predicted"/>
<name>A0ABV3WXV1_9HYPH</name>
<gene>
    <name evidence="2" type="ORF">V1479_19545</name>
</gene>
<protein>
    <recommendedName>
        <fullName evidence="4">Porin-like protein</fullName>
    </recommendedName>
</protein>
<sequence>MRLIRSITIASAALGLMTVDASAGENAASPKLTFTLARHHTTNALDGPLALADWYTELRGALEHTVDHDLGSTKLTAHMELRRFDTYDFEDDATFGIGAETTARVSDTLELRGSLSVRMFSDGDDFAVEDFILGTRTRKTVLAGAVQAGRLVAPGTVLVLEAAAAREFAGRTHFQDDLLLPAAFDPERDRLRLGATLTRTAGSISYGGSVTTGLRRTHALEPLSELLLPEHGVKLHATHTFENKASMSAALGFEMLQLPDNGFSEIRPALEVTGATPLPAGFSLRGKLRAGYDTTSTDDPVAVWVRRAEAELGYQATPSILFSTGIFDERRDNLAIGNREMLYGLYGEAAWQANENLNLVLRVDLKRHRITLYDIEKRTVDVQLAATRKL</sequence>
<evidence type="ECO:0000313" key="2">
    <source>
        <dbReference type="EMBL" id="MEX4009513.1"/>
    </source>
</evidence>
<dbReference type="EMBL" id="JAZHFV010000006">
    <property type="protein sequence ID" value="MEX4009513.1"/>
    <property type="molecule type" value="Genomic_DNA"/>
</dbReference>
<comment type="caution">
    <text evidence="2">The sequence shown here is derived from an EMBL/GenBank/DDBJ whole genome shotgun (WGS) entry which is preliminary data.</text>
</comment>
<keyword evidence="1" id="KW-0732">Signal</keyword>
<accession>A0ABV3WXV1</accession>
<organism evidence="2 3">
    <name type="scientific">Neoaquamicrobium sediminum</name>
    <dbReference type="NCBI Taxonomy" id="1849104"/>
    <lineage>
        <taxon>Bacteria</taxon>
        <taxon>Pseudomonadati</taxon>
        <taxon>Pseudomonadota</taxon>
        <taxon>Alphaproteobacteria</taxon>
        <taxon>Hyphomicrobiales</taxon>
        <taxon>Phyllobacteriaceae</taxon>
        <taxon>Neoaquamicrobium</taxon>
    </lineage>
</organism>
<keyword evidence="3" id="KW-1185">Reference proteome</keyword>
<evidence type="ECO:0000256" key="1">
    <source>
        <dbReference type="SAM" id="SignalP"/>
    </source>
</evidence>
<feature type="chain" id="PRO_5045532818" description="Porin-like protein" evidence="1">
    <location>
        <begin position="24"/>
        <end position="390"/>
    </location>
</feature>
<feature type="signal peptide" evidence="1">
    <location>
        <begin position="1"/>
        <end position="23"/>
    </location>
</feature>
<evidence type="ECO:0000313" key="3">
    <source>
        <dbReference type="Proteomes" id="UP001559025"/>
    </source>
</evidence>
<reference evidence="2 3" key="1">
    <citation type="submission" date="2024-01" db="EMBL/GenBank/DDBJ databases">
        <title>New evidence supports the origin of RcGTA from prophage.</title>
        <authorList>
            <person name="Xu Y."/>
            <person name="Liu B."/>
            <person name="Chen F."/>
        </authorList>
    </citation>
    <scope>NUCLEOTIDE SEQUENCE [LARGE SCALE GENOMIC DNA]</scope>
    <source>
        <strain evidence="2 3">CBW1107-2</strain>
    </source>
</reference>
<dbReference type="Proteomes" id="UP001559025">
    <property type="component" value="Unassembled WGS sequence"/>
</dbReference>
<dbReference type="RefSeq" id="WP_368804421.1">
    <property type="nucleotide sequence ID" value="NZ_JAZHFV010000006.1"/>
</dbReference>
<evidence type="ECO:0008006" key="4">
    <source>
        <dbReference type="Google" id="ProtNLM"/>
    </source>
</evidence>